<evidence type="ECO:0000313" key="1">
    <source>
        <dbReference type="EMBL" id="KYO44726.1"/>
    </source>
</evidence>
<reference evidence="1 2" key="1">
    <citation type="journal article" date="2012" name="Genome Biol.">
        <title>Sequencing three crocodilian genomes to illuminate the evolution of archosaurs and amniotes.</title>
        <authorList>
            <person name="St John J.A."/>
            <person name="Braun E.L."/>
            <person name="Isberg S.R."/>
            <person name="Miles L.G."/>
            <person name="Chong A.Y."/>
            <person name="Gongora J."/>
            <person name="Dalzell P."/>
            <person name="Moran C."/>
            <person name="Bed'hom B."/>
            <person name="Abzhanov A."/>
            <person name="Burgess S.C."/>
            <person name="Cooksey A.M."/>
            <person name="Castoe T.A."/>
            <person name="Crawford N.G."/>
            <person name="Densmore L.D."/>
            <person name="Drew J.C."/>
            <person name="Edwards S.V."/>
            <person name="Faircloth B.C."/>
            <person name="Fujita M.K."/>
            <person name="Greenwold M.J."/>
            <person name="Hoffmann F.G."/>
            <person name="Howard J.M."/>
            <person name="Iguchi T."/>
            <person name="Janes D.E."/>
            <person name="Khan S.Y."/>
            <person name="Kohno S."/>
            <person name="de Koning A.J."/>
            <person name="Lance S.L."/>
            <person name="McCarthy F.M."/>
            <person name="McCormack J.E."/>
            <person name="Merchant M.E."/>
            <person name="Peterson D.G."/>
            <person name="Pollock D.D."/>
            <person name="Pourmand N."/>
            <person name="Raney B.J."/>
            <person name="Roessler K.A."/>
            <person name="Sanford J.R."/>
            <person name="Sawyer R.H."/>
            <person name="Schmidt C.J."/>
            <person name="Triplett E.W."/>
            <person name="Tuberville T.D."/>
            <person name="Venegas-Anaya M."/>
            <person name="Howard J.T."/>
            <person name="Jarvis E.D."/>
            <person name="Guillette L.J.Jr."/>
            <person name="Glenn T.C."/>
            <person name="Green R.E."/>
            <person name="Ray D.A."/>
        </authorList>
    </citation>
    <scope>NUCLEOTIDE SEQUENCE [LARGE SCALE GENOMIC DNA]</scope>
    <source>
        <strain evidence="1">KSC_2009_1</strain>
    </source>
</reference>
<dbReference type="Proteomes" id="UP000050525">
    <property type="component" value="Unassembled WGS sequence"/>
</dbReference>
<proteinExistence type="predicted"/>
<evidence type="ECO:0000313" key="2">
    <source>
        <dbReference type="Proteomes" id="UP000050525"/>
    </source>
</evidence>
<accession>A0A151P6M7</accession>
<protein>
    <submittedName>
        <fullName evidence="1">Uncharacterized protein</fullName>
    </submittedName>
</protein>
<sequence>MAPPRFGGPCRFFLQVLTPNDRISDKITVTQQNMHQTLTQQTQHFQTAAWTFTNCLHCNNLCEVACLTDGV</sequence>
<dbReference type="EMBL" id="AKHW03000678">
    <property type="protein sequence ID" value="KYO44726.1"/>
    <property type="molecule type" value="Genomic_DNA"/>
</dbReference>
<comment type="caution">
    <text evidence="1">The sequence shown here is derived from an EMBL/GenBank/DDBJ whole genome shotgun (WGS) entry which is preliminary data.</text>
</comment>
<organism evidence="1 2">
    <name type="scientific">Alligator mississippiensis</name>
    <name type="common">American alligator</name>
    <dbReference type="NCBI Taxonomy" id="8496"/>
    <lineage>
        <taxon>Eukaryota</taxon>
        <taxon>Metazoa</taxon>
        <taxon>Chordata</taxon>
        <taxon>Craniata</taxon>
        <taxon>Vertebrata</taxon>
        <taxon>Euteleostomi</taxon>
        <taxon>Archelosauria</taxon>
        <taxon>Archosauria</taxon>
        <taxon>Crocodylia</taxon>
        <taxon>Alligatoridae</taxon>
        <taxon>Alligatorinae</taxon>
        <taxon>Alligator</taxon>
    </lineage>
</organism>
<gene>
    <name evidence="1" type="ORF">Y1Q_0016840</name>
</gene>
<name>A0A151P6M7_ALLMI</name>
<keyword evidence="2" id="KW-1185">Reference proteome</keyword>
<dbReference type="AlphaFoldDB" id="A0A151P6M7"/>